<dbReference type="AlphaFoldDB" id="A0AA37WKA5"/>
<dbReference type="Proteomes" id="UP001156870">
    <property type="component" value="Unassembled WGS sequence"/>
</dbReference>
<reference evidence="2 3" key="1">
    <citation type="journal article" date="2014" name="Int. J. Syst. Evol. Microbiol.">
        <title>Complete genome sequence of Corynebacterium casei LMG S-19264T (=DSM 44701T), isolated from a smear-ripened cheese.</title>
        <authorList>
            <consortium name="US DOE Joint Genome Institute (JGI-PGF)"/>
            <person name="Walter F."/>
            <person name="Albersmeier A."/>
            <person name="Kalinowski J."/>
            <person name="Ruckert C."/>
        </authorList>
    </citation>
    <scope>NUCLEOTIDE SEQUENCE [LARGE SCALE GENOMIC DNA]</scope>
    <source>
        <strain evidence="2 3">NBRC 110095</strain>
    </source>
</reference>
<sequence>MTHSTPIVSVVVPMYNVQKYIATCLESILGQTYRYFEVVCVNDGCTDNTVAIANSFKDDRIRIVHQRNQGLAAARNTGINHAKGLYIALLDSDDCWHPKKLELHVKHLHDNPRVGISYSASIFIDESGKKMGIGQFPKIKFIRARDIFCRNPIGNGSAAVIRRQTLDDVARMSLHGSSFCHEYFDEELRQSEDIELWIRIVLHTPWRIEGINKPLTYYRVNSQGLSSSLDKQLNSWEKAVEKNRPNNEEFFKRWYSLARAYQFRYLARRAIQSHDALKAISFIHRAIASDWKIIFEEPRRTTITYAAALISLLPKTLHELLLKQAMRYFGKHRIS</sequence>
<keyword evidence="3" id="KW-1185">Reference proteome</keyword>
<evidence type="ECO:0000313" key="2">
    <source>
        <dbReference type="EMBL" id="GLS24334.1"/>
    </source>
</evidence>
<dbReference type="CDD" id="cd00761">
    <property type="entry name" value="Glyco_tranf_GTA_type"/>
    <property type="match status" value="1"/>
</dbReference>
<proteinExistence type="predicted"/>
<gene>
    <name evidence="2" type="ORF">GCM10007877_00450</name>
</gene>
<dbReference type="InterPro" id="IPR001173">
    <property type="entry name" value="Glyco_trans_2-like"/>
</dbReference>
<dbReference type="PANTHER" id="PTHR22916">
    <property type="entry name" value="GLYCOSYLTRANSFERASE"/>
    <property type="match status" value="1"/>
</dbReference>
<comment type="caution">
    <text evidence="2">The sequence shown here is derived from an EMBL/GenBank/DDBJ whole genome shotgun (WGS) entry which is preliminary data.</text>
</comment>
<dbReference type="InterPro" id="IPR029044">
    <property type="entry name" value="Nucleotide-diphossugar_trans"/>
</dbReference>
<organism evidence="2 3">
    <name type="scientific">Marinibactrum halimedae</name>
    <dbReference type="NCBI Taxonomy" id="1444977"/>
    <lineage>
        <taxon>Bacteria</taxon>
        <taxon>Pseudomonadati</taxon>
        <taxon>Pseudomonadota</taxon>
        <taxon>Gammaproteobacteria</taxon>
        <taxon>Cellvibrionales</taxon>
        <taxon>Cellvibrionaceae</taxon>
        <taxon>Marinibactrum</taxon>
    </lineage>
</organism>
<protein>
    <recommendedName>
        <fullName evidence="1">Glycosyltransferase 2-like domain-containing protein</fullName>
    </recommendedName>
</protein>
<evidence type="ECO:0000259" key="1">
    <source>
        <dbReference type="Pfam" id="PF00535"/>
    </source>
</evidence>
<evidence type="ECO:0000313" key="3">
    <source>
        <dbReference type="Proteomes" id="UP001156870"/>
    </source>
</evidence>
<dbReference type="EMBL" id="BSPD01000001">
    <property type="protein sequence ID" value="GLS24334.1"/>
    <property type="molecule type" value="Genomic_DNA"/>
</dbReference>
<dbReference type="Pfam" id="PF00535">
    <property type="entry name" value="Glycos_transf_2"/>
    <property type="match status" value="1"/>
</dbReference>
<dbReference type="PANTHER" id="PTHR22916:SF3">
    <property type="entry name" value="UDP-GLCNAC:BETAGAL BETA-1,3-N-ACETYLGLUCOSAMINYLTRANSFERASE-LIKE PROTEIN 1"/>
    <property type="match status" value="1"/>
</dbReference>
<name>A0AA37WKA5_9GAMM</name>
<feature type="domain" description="Glycosyltransferase 2-like" evidence="1">
    <location>
        <begin position="9"/>
        <end position="168"/>
    </location>
</feature>
<accession>A0AA37WKA5</accession>
<dbReference type="GO" id="GO:0016758">
    <property type="term" value="F:hexosyltransferase activity"/>
    <property type="evidence" value="ECO:0007669"/>
    <property type="project" value="UniProtKB-ARBA"/>
</dbReference>
<dbReference type="RefSeq" id="WP_232595273.1">
    <property type="nucleotide sequence ID" value="NZ_BSPD01000001.1"/>
</dbReference>
<dbReference type="SUPFAM" id="SSF53448">
    <property type="entry name" value="Nucleotide-diphospho-sugar transferases"/>
    <property type="match status" value="1"/>
</dbReference>
<dbReference type="Gene3D" id="3.90.550.10">
    <property type="entry name" value="Spore Coat Polysaccharide Biosynthesis Protein SpsA, Chain A"/>
    <property type="match status" value="1"/>
</dbReference>